<dbReference type="EMBL" id="JAFCIX010000298">
    <property type="protein sequence ID" value="KAH6595525.1"/>
    <property type="molecule type" value="Genomic_DNA"/>
</dbReference>
<evidence type="ECO:0000256" key="1">
    <source>
        <dbReference type="SAM" id="SignalP"/>
    </source>
</evidence>
<evidence type="ECO:0000313" key="3">
    <source>
        <dbReference type="EMBL" id="KAH6595525.1"/>
    </source>
</evidence>
<feature type="domain" description="Fungal lipase-type" evidence="2">
    <location>
        <begin position="106"/>
        <end position="221"/>
    </location>
</feature>
<dbReference type="CDD" id="cd00519">
    <property type="entry name" value="Lipase_3"/>
    <property type="match status" value="1"/>
</dbReference>
<dbReference type="Proteomes" id="UP001648503">
    <property type="component" value="Unassembled WGS sequence"/>
</dbReference>
<accession>A0ABQ8FBW8</accession>
<dbReference type="Gene3D" id="3.40.50.1820">
    <property type="entry name" value="alpha/beta hydrolase"/>
    <property type="match status" value="1"/>
</dbReference>
<organism evidence="3 4">
    <name type="scientific">Batrachochytrium salamandrivorans</name>
    <dbReference type="NCBI Taxonomy" id="1357716"/>
    <lineage>
        <taxon>Eukaryota</taxon>
        <taxon>Fungi</taxon>
        <taxon>Fungi incertae sedis</taxon>
        <taxon>Chytridiomycota</taxon>
        <taxon>Chytridiomycota incertae sedis</taxon>
        <taxon>Chytridiomycetes</taxon>
        <taxon>Rhizophydiales</taxon>
        <taxon>Rhizophydiales incertae sedis</taxon>
        <taxon>Batrachochytrium</taxon>
    </lineage>
</organism>
<dbReference type="Pfam" id="PF01764">
    <property type="entry name" value="Lipase_3"/>
    <property type="match status" value="1"/>
</dbReference>
<name>A0ABQ8FBW8_9FUNG</name>
<keyword evidence="4" id="KW-1185">Reference proteome</keyword>
<dbReference type="InterPro" id="IPR029058">
    <property type="entry name" value="AB_hydrolase_fold"/>
</dbReference>
<proteinExistence type="predicted"/>
<dbReference type="SUPFAM" id="SSF53474">
    <property type="entry name" value="alpha/beta-Hydrolases"/>
    <property type="match status" value="1"/>
</dbReference>
<feature type="signal peptide" evidence="1">
    <location>
        <begin position="1"/>
        <end position="20"/>
    </location>
</feature>
<protein>
    <recommendedName>
        <fullName evidence="2">Fungal lipase-type domain-containing protein</fullName>
    </recommendedName>
</protein>
<evidence type="ECO:0000259" key="2">
    <source>
        <dbReference type="Pfam" id="PF01764"/>
    </source>
</evidence>
<keyword evidence="1" id="KW-0732">Signal</keyword>
<reference evidence="3 4" key="1">
    <citation type="submission" date="2021-02" db="EMBL/GenBank/DDBJ databases">
        <title>Variation within the Batrachochytrium salamandrivorans European outbreak.</title>
        <authorList>
            <person name="Kelly M."/>
            <person name="Pasmans F."/>
            <person name="Shea T.P."/>
            <person name="Munoz J.F."/>
            <person name="Carranza S."/>
            <person name="Cuomo C.A."/>
            <person name="Martel A."/>
        </authorList>
    </citation>
    <scope>NUCLEOTIDE SEQUENCE [LARGE SCALE GENOMIC DNA]</scope>
    <source>
        <strain evidence="3 4">AMFP18/2</strain>
    </source>
</reference>
<gene>
    <name evidence="3" type="ORF">BASA50_005734</name>
</gene>
<sequence>MLASVVLGAIMATGWSSASATRTIVEESTLSSLKTFMQFSAASYCSTIHNNLTWDCGELCGGAIAGTTILAGFKHDIASIRGTGVGYVYSYHILIGYLGMTPNSGDEIVAPDNILLHSGFMENYHGIRAVVQNHLIDAMNQYPTYSVVFTGHSLGGALASLAIVDAAVHHGVAKAKKMSLFSYGQPRTGNKAFAHWVNTIPFEGIYRVTRMHDPIPRTPPKVLGYRHFDREYYIRGDNVTVVLYSHQGR</sequence>
<dbReference type="PANTHER" id="PTHR45856">
    <property type="entry name" value="ALPHA/BETA-HYDROLASES SUPERFAMILY PROTEIN"/>
    <property type="match status" value="1"/>
</dbReference>
<feature type="chain" id="PRO_5045356351" description="Fungal lipase-type domain-containing protein" evidence="1">
    <location>
        <begin position="21"/>
        <end position="249"/>
    </location>
</feature>
<dbReference type="InterPro" id="IPR051218">
    <property type="entry name" value="Sec_MonoDiacylglyc_Lipase"/>
</dbReference>
<evidence type="ECO:0000313" key="4">
    <source>
        <dbReference type="Proteomes" id="UP001648503"/>
    </source>
</evidence>
<comment type="caution">
    <text evidence="3">The sequence shown here is derived from an EMBL/GenBank/DDBJ whole genome shotgun (WGS) entry which is preliminary data.</text>
</comment>
<dbReference type="PANTHER" id="PTHR45856:SF25">
    <property type="entry name" value="FUNGAL LIPASE-LIKE DOMAIN-CONTAINING PROTEIN"/>
    <property type="match status" value="1"/>
</dbReference>
<dbReference type="InterPro" id="IPR002921">
    <property type="entry name" value="Fungal_lipase-type"/>
</dbReference>